<dbReference type="Gene3D" id="1.10.1510.10">
    <property type="entry name" value="Uncharacterised protein YqeY/AIM41 PF09424, N-terminal domain"/>
    <property type="match status" value="1"/>
</dbReference>
<dbReference type="EMBL" id="KZ805639">
    <property type="protein sequence ID" value="PVH92852.1"/>
    <property type="molecule type" value="Genomic_DNA"/>
</dbReference>
<dbReference type="InterPro" id="IPR042184">
    <property type="entry name" value="YqeY/Aim41_N"/>
</dbReference>
<dbReference type="Pfam" id="PF09424">
    <property type="entry name" value="YqeY"/>
    <property type="match status" value="1"/>
</dbReference>
<comment type="subcellular location">
    <subcellularLocation>
        <location evidence="1">Mitochondrion</location>
    </subcellularLocation>
</comment>
<gene>
    <name evidence="1" type="primary">AIM41</name>
    <name evidence="2" type="ORF">DM02DRAFT_619670</name>
</gene>
<sequence>MSLLRLLPRASLAARQPVRLGSLSTTRALSESEIKTMVSTDLKSSLRAKDKTRCAVLRTILNEVAEASRNSKPIDSDAALHALLRKSMKTSAKSIEDFTKANRDDMVEKEKAEMAVMEEYVAKLNVVGEEELDQAVARAIEKLKVEGKPIKKAAVRQLVFIQLKDRAMDKQVAIEKINAAAPE</sequence>
<protein>
    <recommendedName>
        <fullName evidence="1">Altered inheritance of mitochondria protein 41</fullName>
    </recommendedName>
</protein>
<dbReference type="InterPro" id="IPR019004">
    <property type="entry name" value="YqeY/Aim41"/>
</dbReference>
<dbReference type="Proteomes" id="UP000244855">
    <property type="component" value="Unassembled WGS sequence"/>
</dbReference>
<dbReference type="PANTHER" id="PTHR28055">
    <property type="entry name" value="ALTERED INHERITANCE OF MITOCHONDRIA PROTEIN 41, MITOCHONDRIAL"/>
    <property type="match status" value="1"/>
</dbReference>
<comment type="similarity">
    <text evidence="1">Belongs to the AIM41 family.</text>
</comment>
<name>A0A2V1D4C1_9PLEO</name>
<dbReference type="OrthoDB" id="538640at2759"/>
<evidence type="ECO:0000256" key="1">
    <source>
        <dbReference type="RuleBase" id="RU365099"/>
    </source>
</evidence>
<organism evidence="2 3">
    <name type="scientific">Periconia macrospinosa</name>
    <dbReference type="NCBI Taxonomy" id="97972"/>
    <lineage>
        <taxon>Eukaryota</taxon>
        <taxon>Fungi</taxon>
        <taxon>Dikarya</taxon>
        <taxon>Ascomycota</taxon>
        <taxon>Pezizomycotina</taxon>
        <taxon>Dothideomycetes</taxon>
        <taxon>Pleosporomycetidae</taxon>
        <taxon>Pleosporales</taxon>
        <taxon>Massarineae</taxon>
        <taxon>Periconiaceae</taxon>
        <taxon>Periconia</taxon>
    </lineage>
</organism>
<keyword evidence="3" id="KW-1185">Reference proteome</keyword>
<proteinExistence type="inferred from homology"/>
<dbReference type="STRING" id="97972.A0A2V1D4C1"/>
<dbReference type="GO" id="GO:0005739">
    <property type="term" value="C:mitochondrion"/>
    <property type="evidence" value="ECO:0007669"/>
    <property type="project" value="UniProtKB-SubCell"/>
</dbReference>
<reference evidence="2 3" key="1">
    <citation type="journal article" date="2018" name="Sci. Rep.">
        <title>Comparative genomics provides insights into the lifestyle and reveals functional heterogeneity of dark septate endophytic fungi.</title>
        <authorList>
            <person name="Knapp D.G."/>
            <person name="Nemeth J.B."/>
            <person name="Barry K."/>
            <person name="Hainaut M."/>
            <person name="Henrissat B."/>
            <person name="Johnson J."/>
            <person name="Kuo A."/>
            <person name="Lim J.H.P."/>
            <person name="Lipzen A."/>
            <person name="Nolan M."/>
            <person name="Ohm R.A."/>
            <person name="Tamas L."/>
            <person name="Grigoriev I.V."/>
            <person name="Spatafora J.W."/>
            <person name="Nagy L.G."/>
            <person name="Kovacs G.M."/>
        </authorList>
    </citation>
    <scope>NUCLEOTIDE SEQUENCE [LARGE SCALE GENOMIC DNA]</scope>
    <source>
        <strain evidence="2 3">DSE2036</strain>
    </source>
</reference>
<evidence type="ECO:0000313" key="3">
    <source>
        <dbReference type="Proteomes" id="UP000244855"/>
    </source>
</evidence>
<accession>A0A2V1D4C1</accession>
<keyword evidence="1" id="KW-0496">Mitochondrion</keyword>
<dbReference type="AlphaFoldDB" id="A0A2V1D4C1"/>
<dbReference type="InterPro" id="IPR003789">
    <property type="entry name" value="Asn/Gln_tRNA_amidoTrase-B-like"/>
</dbReference>
<evidence type="ECO:0000313" key="2">
    <source>
        <dbReference type="EMBL" id="PVH92852.1"/>
    </source>
</evidence>
<dbReference type="PANTHER" id="PTHR28055:SF1">
    <property type="entry name" value="ALTERED INHERITANCE OF MITOCHONDRIA PROTEIN 41, MITOCHONDRIAL"/>
    <property type="match status" value="1"/>
</dbReference>
<dbReference type="SUPFAM" id="SSF89095">
    <property type="entry name" value="GatB/YqeY motif"/>
    <property type="match status" value="1"/>
</dbReference>
<dbReference type="GO" id="GO:0016884">
    <property type="term" value="F:carbon-nitrogen ligase activity, with glutamine as amido-N-donor"/>
    <property type="evidence" value="ECO:0007669"/>
    <property type="project" value="UniProtKB-UniRule"/>
</dbReference>